<dbReference type="AlphaFoldDB" id="L1IIA5"/>
<feature type="region of interest" description="Disordered" evidence="1">
    <location>
        <begin position="422"/>
        <end position="468"/>
    </location>
</feature>
<evidence type="ECO:0000313" key="3">
    <source>
        <dbReference type="EMBL" id="EKX35550.1"/>
    </source>
</evidence>
<reference evidence="4" key="3">
    <citation type="submission" date="2015-06" db="UniProtKB">
        <authorList>
            <consortium name="EnsemblProtists"/>
        </authorList>
    </citation>
    <scope>IDENTIFICATION</scope>
</reference>
<evidence type="ECO:0000259" key="2">
    <source>
        <dbReference type="Pfam" id="PF13229"/>
    </source>
</evidence>
<dbReference type="RefSeq" id="XP_005822530.1">
    <property type="nucleotide sequence ID" value="XM_005822473.1"/>
</dbReference>
<accession>L1IIA5</accession>
<organism evidence="3">
    <name type="scientific">Guillardia theta (strain CCMP2712)</name>
    <name type="common">Cryptophyte</name>
    <dbReference type="NCBI Taxonomy" id="905079"/>
    <lineage>
        <taxon>Eukaryota</taxon>
        <taxon>Cryptophyceae</taxon>
        <taxon>Pyrenomonadales</taxon>
        <taxon>Geminigeraceae</taxon>
        <taxon>Guillardia</taxon>
    </lineage>
</organism>
<evidence type="ECO:0000313" key="4">
    <source>
        <dbReference type="EnsemblProtists" id="EKX35550"/>
    </source>
</evidence>
<name>L1IIA5_GUITC</name>
<evidence type="ECO:0000256" key="1">
    <source>
        <dbReference type="SAM" id="MobiDB-lite"/>
    </source>
</evidence>
<dbReference type="InterPro" id="IPR039448">
    <property type="entry name" value="Beta_helix"/>
</dbReference>
<proteinExistence type="predicted"/>
<feature type="domain" description="Right handed beta helix" evidence="2">
    <location>
        <begin position="166"/>
        <end position="280"/>
    </location>
</feature>
<reference evidence="3 5" key="1">
    <citation type="journal article" date="2012" name="Nature">
        <title>Algal genomes reveal evolutionary mosaicism and the fate of nucleomorphs.</title>
        <authorList>
            <consortium name="DOE Joint Genome Institute"/>
            <person name="Curtis B.A."/>
            <person name="Tanifuji G."/>
            <person name="Burki F."/>
            <person name="Gruber A."/>
            <person name="Irimia M."/>
            <person name="Maruyama S."/>
            <person name="Arias M.C."/>
            <person name="Ball S.G."/>
            <person name="Gile G.H."/>
            <person name="Hirakawa Y."/>
            <person name="Hopkins J.F."/>
            <person name="Kuo A."/>
            <person name="Rensing S.A."/>
            <person name="Schmutz J."/>
            <person name="Symeonidi A."/>
            <person name="Elias M."/>
            <person name="Eveleigh R.J."/>
            <person name="Herman E.K."/>
            <person name="Klute M.J."/>
            <person name="Nakayama T."/>
            <person name="Obornik M."/>
            <person name="Reyes-Prieto A."/>
            <person name="Armbrust E.V."/>
            <person name="Aves S.J."/>
            <person name="Beiko R.G."/>
            <person name="Coutinho P."/>
            <person name="Dacks J.B."/>
            <person name="Durnford D.G."/>
            <person name="Fast N.M."/>
            <person name="Green B.R."/>
            <person name="Grisdale C.J."/>
            <person name="Hempel F."/>
            <person name="Henrissat B."/>
            <person name="Hoppner M.P."/>
            <person name="Ishida K."/>
            <person name="Kim E."/>
            <person name="Koreny L."/>
            <person name="Kroth P.G."/>
            <person name="Liu Y."/>
            <person name="Malik S.B."/>
            <person name="Maier U.G."/>
            <person name="McRose D."/>
            <person name="Mock T."/>
            <person name="Neilson J.A."/>
            <person name="Onodera N.T."/>
            <person name="Poole A.M."/>
            <person name="Pritham E.J."/>
            <person name="Richards T.A."/>
            <person name="Rocap G."/>
            <person name="Roy S.W."/>
            <person name="Sarai C."/>
            <person name="Schaack S."/>
            <person name="Shirato S."/>
            <person name="Slamovits C.H."/>
            <person name="Spencer D.F."/>
            <person name="Suzuki S."/>
            <person name="Worden A.Z."/>
            <person name="Zauner S."/>
            <person name="Barry K."/>
            <person name="Bell C."/>
            <person name="Bharti A.K."/>
            <person name="Crow J.A."/>
            <person name="Grimwood J."/>
            <person name="Kramer R."/>
            <person name="Lindquist E."/>
            <person name="Lucas S."/>
            <person name="Salamov A."/>
            <person name="McFadden G.I."/>
            <person name="Lane C.E."/>
            <person name="Keeling P.J."/>
            <person name="Gray M.W."/>
            <person name="Grigoriev I.V."/>
            <person name="Archibald J.M."/>
        </authorList>
    </citation>
    <scope>NUCLEOTIDE SEQUENCE</scope>
    <source>
        <strain evidence="3 5">CCMP2712</strain>
    </source>
</reference>
<gene>
    <name evidence="3" type="ORF">GUITHDRAFT_165935</name>
</gene>
<dbReference type="EMBL" id="JH993088">
    <property type="protein sequence ID" value="EKX35550.1"/>
    <property type="molecule type" value="Genomic_DNA"/>
</dbReference>
<dbReference type="PaxDb" id="55529-EKX35550"/>
<reference evidence="5" key="2">
    <citation type="submission" date="2012-11" db="EMBL/GenBank/DDBJ databases">
        <authorList>
            <person name="Kuo A."/>
            <person name="Curtis B.A."/>
            <person name="Tanifuji G."/>
            <person name="Burki F."/>
            <person name="Gruber A."/>
            <person name="Irimia M."/>
            <person name="Maruyama S."/>
            <person name="Arias M.C."/>
            <person name="Ball S.G."/>
            <person name="Gile G.H."/>
            <person name="Hirakawa Y."/>
            <person name="Hopkins J.F."/>
            <person name="Rensing S.A."/>
            <person name="Schmutz J."/>
            <person name="Symeonidi A."/>
            <person name="Elias M."/>
            <person name="Eveleigh R.J."/>
            <person name="Herman E.K."/>
            <person name="Klute M.J."/>
            <person name="Nakayama T."/>
            <person name="Obornik M."/>
            <person name="Reyes-Prieto A."/>
            <person name="Armbrust E.V."/>
            <person name="Aves S.J."/>
            <person name="Beiko R.G."/>
            <person name="Coutinho P."/>
            <person name="Dacks J.B."/>
            <person name="Durnford D.G."/>
            <person name="Fast N.M."/>
            <person name="Green B.R."/>
            <person name="Grisdale C."/>
            <person name="Hempe F."/>
            <person name="Henrissat B."/>
            <person name="Hoppner M.P."/>
            <person name="Ishida K.-I."/>
            <person name="Kim E."/>
            <person name="Koreny L."/>
            <person name="Kroth P.G."/>
            <person name="Liu Y."/>
            <person name="Malik S.-B."/>
            <person name="Maier U.G."/>
            <person name="McRose D."/>
            <person name="Mock T."/>
            <person name="Neilson J.A."/>
            <person name="Onodera N.T."/>
            <person name="Poole A.M."/>
            <person name="Pritham E.J."/>
            <person name="Richards T.A."/>
            <person name="Rocap G."/>
            <person name="Roy S.W."/>
            <person name="Sarai C."/>
            <person name="Schaack S."/>
            <person name="Shirato S."/>
            <person name="Slamovits C.H."/>
            <person name="Spencer D.F."/>
            <person name="Suzuki S."/>
            <person name="Worden A.Z."/>
            <person name="Zauner S."/>
            <person name="Barry K."/>
            <person name="Bell C."/>
            <person name="Bharti A.K."/>
            <person name="Crow J.A."/>
            <person name="Grimwood J."/>
            <person name="Kramer R."/>
            <person name="Lindquist E."/>
            <person name="Lucas S."/>
            <person name="Salamov A."/>
            <person name="McFadden G.I."/>
            <person name="Lane C.E."/>
            <person name="Keeling P.J."/>
            <person name="Gray M.W."/>
            <person name="Grigoriev I.V."/>
            <person name="Archibald J.M."/>
        </authorList>
    </citation>
    <scope>NUCLEOTIDE SEQUENCE</scope>
    <source>
        <strain evidence="5">CCMP2712</strain>
    </source>
</reference>
<keyword evidence="5" id="KW-1185">Reference proteome</keyword>
<dbReference type="KEGG" id="gtt:GUITHDRAFT_165935"/>
<sequence length="468" mass="52031">MEDGSDKVLCTAMTHTHMENELKLAGNAVRSSSLCVNTIRNETLQPLLAQANQSGSEVRHTQSENRNHAELNLTIPSQFRNIRSALNFIRKNNLSSKGISIQICESVPDGLFELVQKILRFRCKVDIACVRPTFIREGTWKLDTNSTGSAFAVKLFDRFGYTVIIRGGPWTFENCELKNIMGAAIRMEEAAVSTFMVCAVGGECERDAQARDAFWLTDRADCCIKGCTIQYCSFVAVALWNSAVSTISECAIRHVRVAVDLNDESRAEVRDCKLESVYNGAFWTWTVGNQKTDSELVVVKSRISCLMWWGNGRPKKVVDEDNEVQPTASAAFAAEYQKVVKRQRAQKDDDSSTQGSNSSVHIASDFASYDALVQSNEQEDSKGDVVPVVSPFKGSLQRNESKPEVALKMSLGGWLEPVSVDLKDERRLPASSPEGSRSEWELKQVTGAGAARPERRWRISGRKAKRVK</sequence>
<protein>
    <recommendedName>
        <fullName evidence="2">Right handed beta helix domain-containing protein</fullName>
    </recommendedName>
</protein>
<dbReference type="GeneID" id="17292279"/>
<dbReference type="Pfam" id="PF13229">
    <property type="entry name" value="Beta_helix"/>
    <property type="match status" value="1"/>
</dbReference>
<dbReference type="InterPro" id="IPR011050">
    <property type="entry name" value="Pectin_lyase_fold/virulence"/>
</dbReference>
<evidence type="ECO:0000313" key="5">
    <source>
        <dbReference type="Proteomes" id="UP000011087"/>
    </source>
</evidence>
<dbReference type="HOGENOM" id="CLU_584551_0_0_1"/>
<feature type="compositionally biased region" description="Basic residues" evidence="1">
    <location>
        <begin position="458"/>
        <end position="468"/>
    </location>
</feature>
<dbReference type="SUPFAM" id="SSF51126">
    <property type="entry name" value="Pectin lyase-like"/>
    <property type="match status" value="1"/>
</dbReference>
<dbReference type="Proteomes" id="UP000011087">
    <property type="component" value="Unassembled WGS sequence"/>
</dbReference>
<dbReference type="EnsemblProtists" id="EKX35550">
    <property type="protein sequence ID" value="EKX35550"/>
    <property type="gene ID" value="GUITHDRAFT_165935"/>
</dbReference>